<dbReference type="CDD" id="cd01347">
    <property type="entry name" value="ligand_gated_channel"/>
    <property type="match status" value="1"/>
</dbReference>
<keyword evidence="11 14" id="KW-0472">Membrane</keyword>
<evidence type="ECO:0000256" key="7">
    <source>
        <dbReference type="ARBA" id="ARBA00022729"/>
    </source>
</evidence>
<evidence type="ECO:0000256" key="2">
    <source>
        <dbReference type="ARBA" id="ARBA00009810"/>
    </source>
</evidence>
<dbReference type="Gene3D" id="2.40.170.20">
    <property type="entry name" value="TonB-dependent receptor, beta-barrel domain"/>
    <property type="match status" value="1"/>
</dbReference>
<dbReference type="InterPro" id="IPR037066">
    <property type="entry name" value="Plug_dom_sf"/>
</dbReference>
<evidence type="ECO:0000256" key="14">
    <source>
        <dbReference type="PROSITE-ProRule" id="PRU01360"/>
    </source>
</evidence>
<dbReference type="InterPro" id="IPR010917">
    <property type="entry name" value="TonB_rcpt_CS"/>
</dbReference>
<keyword evidence="4 14" id="KW-1134">Transmembrane beta strand</keyword>
<evidence type="ECO:0000256" key="10">
    <source>
        <dbReference type="ARBA" id="ARBA00023077"/>
    </source>
</evidence>
<dbReference type="GO" id="GO:0038023">
    <property type="term" value="F:signaling receptor activity"/>
    <property type="evidence" value="ECO:0007669"/>
    <property type="project" value="InterPro"/>
</dbReference>
<keyword evidence="13 14" id="KW-0998">Cell outer membrane</keyword>
<comment type="similarity">
    <text evidence="2 14 16">Belongs to the TonB-dependent receptor family.</text>
</comment>
<dbReference type="GO" id="GO:0015344">
    <property type="term" value="F:siderophore uptake transmembrane transporter activity"/>
    <property type="evidence" value="ECO:0007669"/>
    <property type="project" value="TreeGrafter"/>
</dbReference>
<evidence type="ECO:0000256" key="12">
    <source>
        <dbReference type="ARBA" id="ARBA00023170"/>
    </source>
</evidence>
<dbReference type="PANTHER" id="PTHR32552:SF74">
    <property type="entry name" value="HYDROXAMATE SIDEROPHORE RECEPTOR FHUE"/>
    <property type="match status" value="1"/>
</dbReference>
<keyword evidence="8" id="KW-0408">Iron</keyword>
<comment type="subcellular location">
    <subcellularLocation>
        <location evidence="1 14">Cell outer membrane</location>
        <topology evidence="1 14">Multi-pass membrane protein</topology>
    </subcellularLocation>
</comment>
<keyword evidence="9" id="KW-0406">Ion transport</keyword>
<name>A0A1R1JQ73_ALCXX</name>
<evidence type="ECO:0000313" key="22">
    <source>
        <dbReference type="Proteomes" id="UP000187251"/>
    </source>
</evidence>
<evidence type="ECO:0000256" key="18">
    <source>
        <dbReference type="SAM" id="SignalP"/>
    </source>
</evidence>
<feature type="domain" description="TonB-dependent receptor plug" evidence="20">
    <location>
        <begin position="78"/>
        <end position="180"/>
    </location>
</feature>
<sequence length="764" mass="83466">MHQHSSGSPVLLGLVAFALTSVSAHAQTQQPNAGRNAVSSPTTLPAIEVSAQSDEPTEVTRSYTVPSTRESTGLTLSPKETPQSVSVVTRQQMDDQGMESIGDVLGSATGITLVEFDNGGRTTYRARGFDITNYKVDGLSSIGGASFNGGSSSSINMDLYDRVSIVRGANGLLGGIGDPSATIDLVRKRPGRKLGGSLTLRAGSWDKKNFVGDLNVPLAQDGRIRSRLVFSGEDSGGFRDHARTERQGFLANFAIDVTSRTQVGLGFQYEHSTIHGASWGANVPIWFADGSPTHFSRRLNLASDWSKTNREGKTLFASLDHRFDNDWKLRADYSHTSRDDLNNMGDVKINNGKVRWPHWKQDGTGAYLNAIHSETESENDAFSVDLSGPLELFGRRHELLVGLNGSRMKEPSWTFNSSNCNIDGIPGFKGRCQYRTELPVADWRAWDGDEYGNIQTFRTGARKVTHTTLYGGYVAGRFELADDLTLIAGLRRSEYKVYADNYNAAGARGARTGENSARAWTPYYGLVYGLTPTYSVYASYTDVFTPQTRQNESGDTLKPITGASYEAGIKGEWFNGALNAAVSAFRSQQKNVALEDGDKLTPDGLQAYKPGTGVTVKGFDAEIAGAMTAAWNVYLGYTLLDIGNKDTADRPDPRHLLRLNTTYRFQGPLRGLTVGGGMSWQGKTVSVPNPGRPNGRGGFDNSPLSVKGYALFNAMARYDINKNLSTMLNVSNLFDKTYYRRYGFYNGLIYGEPRRVTLSLQAKF</sequence>
<feature type="chain" id="PRO_5012481034" evidence="18">
    <location>
        <begin position="27"/>
        <end position="764"/>
    </location>
</feature>
<dbReference type="PROSITE" id="PS01156">
    <property type="entry name" value="TONB_DEPENDENT_REC_2"/>
    <property type="match status" value="1"/>
</dbReference>
<keyword evidence="7 18" id="KW-0732">Signal</keyword>
<evidence type="ECO:0000256" key="9">
    <source>
        <dbReference type="ARBA" id="ARBA00023065"/>
    </source>
</evidence>
<evidence type="ECO:0000256" key="8">
    <source>
        <dbReference type="ARBA" id="ARBA00023004"/>
    </source>
</evidence>
<keyword evidence="5" id="KW-0410">Iron transport</keyword>
<evidence type="ECO:0000256" key="3">
    <source>
        <dbReference type="ARBA" id="ARBA00022448"/>
    </source>
</evidence>
<keyword evidence="10 16" id="KW-0798">TonB box</keyword>
<dbReference type="InterPro" id="IPR000531">
    <property type="entry name" value="Beta-barrel_TonB"/>
</dbReference>
<dbReference type="GO" id="GO:0015891">
    <property type="term" value="P:siderophore transport"/>
    <property type="evidence" value="ECO:0007669"/>
    <property type="project" value="InterPro"/>
</dbReference>
<comment type="caution">
    <text evidence="21">The sequence shown here is derived from an EMBL/GenBank/DDBJ whole genome shotgun (WGS) entry which is preliminary data.</text>
</comment>
<dbReference type="Proteomes" id="UP000187251">
    <property type="component" value="Unassembled WGS sequence"/>
</dbReference>
<dbReference type="EMBL" id="MJMN01000024">
    <property type="protein sequence ID" value="OMG83177.1"/>
    <property type="molecule type" value="Genomic_DNA"/>
</dbReference>
<evidence type="ECO:0000256" key="13">
    <source>
        <dbReference type="ARBA" id="ARBA00023237"/>
    </source>
</evidence>
<evidence type="ECO:0000256" key="11">
    <source>
        <dbReference type="ARBA" id="ARBA00023136"/>
    </source>
</evidence>
<evidence type="ECO:0000259" key="20">
    <source>
        <dbReference type="Pfam" id="PF07715"/>
    </source>
</evidence>
<dbReference type="FunFam" id="2.170.130.10:FF:000010">
    <property type="entry name" value="Ferripyoverdine receptor"/>
    <property type="match status" value="1"/>
</dbReference>
<dbReference type="SUPFAM" id="SSF56935">
    <property type="entry name" value="Porins"/>
    <property type="match status" value="1"/>
</dbReference>
<evidence type="ECO:0000313" key="21">
    <source>
        <dbReference type="EMBL" id="OMG83177.1"/>
    </source>
</evidence>
<protein>
    <submittedName>
        <fullName evidence="21">TonB-dependent receptor</fullName>
    </submittedName>
</protein>
<evidence type="ECO:0000256" key="17">
    <source>
        <dbReference type="SAM" id="MobiDB-lite"/>
    </source>
</evidence>
<feature type="region of interest" description="Disordered" evidence="17">
    <location>
        <begin position="51"/>
        <end position="85"/>
    </location>
</feature>
<dbReference type="NCBIfam" id="TIGR01783">
    <property type="entry name" value="TonB-siderophor"/>
    <property type="match status" value="1"/>
</dbReference>
<feature type="short sequence motif" description="TonB C-terminal box" evidence="15">
    <location>
        <begin position="747"/>
        <end position="764"/>
    </location>
</feature>
<evidence type="ECO:0000256" key="5">
    <source>
        <dbReference type="ARBA" id="ARBA00022496"/>
    </source>
</evidence>
<dbReference type="PROSITE" id="PS52016">
    <property type="entry name" value="TONB_DEPENDENT_REC_3"/>
    <property type="match status" value="1"/>
</dbReference>
<keyword evidence="12 21" id="KW-0675">Receptor</keyword>
<evidence type="ECO:0000256" key="6">
    <source>
        <dbReference type="ARBA" id="ARBA00022692"/>
    </source>
</evidence>
<evidence type="ECO:0000256" key="15">
    <source>
        <dbReference type="PROSITE-ProRule" id="PRU10144"/>
    </source>
</evidence>
<gene>
    <name evidence="21" type="ORF">BIZ92_10600</name>
</gene>
<dbReference type="GO" id="GO:0009279">
    <property type="term" value="C:cell outer membrane"/>
    <property type="evidence" value="ECO:0007669"/>
    <property type="project" value="UniProtKB-SubCell"/>
</dbReference>
<keyword evidence="3 14" id="KW-0813">Transport</keyword>
<dbReference type="InterPro" id="IPR012910">
    <property type="entry name" value="Plug_dom"/>
</dbReference>
<evidence type="ECO:0000256" key="4">
    <source>
        <dbReference type="ARBA" id="ARBA00022452"/>
    </source>
</evidence>
<feature type="signal peptide" evidence="18">
    <location>
        <begin position="1"/>
        <end position="26"/>
    </location>
</feature>
<dbReference type="InterPro" id="IPR010105">
    <property type="entry name" value="TonB_sidphr_rcpt"/>
</dbReference>
<organism evidence="21 22">
    <name type="scientific">Alcaligenes xylosoxydans xylosoxydans</name>
    <name type="common">Achromobacter xylosoxidans</name>
    <dbReference type="NCBI Taxonomy" id="85698"/>
    <lineage>
        <taxon>Bacteria</taxon>
        <taxon>Pseudomonadati</taxon>
        <taxon>Pseudomonadota</taxon>
        <taxon>Betaproteobacteria</taxon>
        <taxon>Burkholderiales</taxon>
        <taxon>Alcaligenaceae</taxon>
        <taxon>Achromobacter</taxon>
    </lineage>
</organism>
<dbReference type="PANTHER" id="PTHR32552">
    <property type="entry name" value="FERRICHROME IRON RECEPTOR-RELATED"/>
    <property type="match status" value="1"/>
</dbReference>
<dbReference type="InterPro" id="IPR036942">
    <property type="entry name" value="Beta-barrel_TonB_sf"/>
</dbReference>
<dbReference type="OrthoDB" id="8663017at2"/>
<dbReference type="AlphaFoldDB" id="A0A1R1JQ73"/>
<dbReference type="Gene3D" id="2.170.130.10">
    <property type="entry name" value="TonB-dependent receptor, plug domain"/>
    <property type="match status" value="1"/>
</dbReference>
<evidence type="ECO:0000256" key="16">
    <source>
        <dbReference type="RuleBase" id="RU003357"/>
    </source>
</evidence>
<reference evidence="21 22" key="1">
    <citation type="submission" date="2016-09" db="EMBL/GenBank/DDBJ databases">
        <title>Phylogenomics of Achromobacter.</title>
        <authorList>
            <person name="Jeukens J."/>
            <person name="Freschi L."/>
            <person name="Vincent A.T."/>
            <person name="Emond-Rheault J.-G."/>
            <person name="Kukavica-Ibrulj I."/>
            <person name="Charette S.J."/>
            <person name="Levesque R.C."/>
        </authorList>
    </citation>
    <scope>NUCLEOTIDE SEQUENCE [LARGE SCALE GENOMIC DNA]</scope>
    <source>
        <strain evidence="21 22">AUS488</strain>
    </source>
</reference>
<dbReference type="Pfam" id="PF07715">
    <property type="entry name" value="Plug"/>
    <property type="match status" value="1"/>
</dbReference>
<proteinExistence type="inferred from homology"/>
<evidence type="ECO:0000256" key="1">
    <source>
        <dbReference type="ARBA" id="ARBA00004571"/>
    </source>
</evidence>
<dbReference type="Pfam" id="PF00593">
    <property type="entry name" value="TonB_dep_Rec_b-barrel"/>
    <property type="match status" value="1"/>
</dbReference>
<accession>A0A1R1JQ73</accession>
<feature type="domain" description="TonB-dependent receptor-like beta-barrel" evidence="19">
    <location>
        <begin position="296"/>
        <end position="733"/>
    </location>
</feature>
<evidence type="ECO:0000259" key="19">
    <source>
        <dbReference type="Pfam" id="PF00593"/>
    </source>
</evidence>
<keyword evidence="6 14" id="KW-0812">Transmembrane</keyword>
<dbReference type="InterPro" id="IPR039426">
    <property type="entry name" value="TonB-dep_rcpt-like"/>
</dbReference>